<dbReference type="OrthoDB" id="446939at2759"/>
<dbReference type="RefSeq" id="XP_018813090.1">
    <property type="nucleotide sequence ID" value="XM_018957545.2"/>
</dbReference>
<sequence>MSPEACLHRYHPHRMVVPSVFCSRNSFPISNIRNPIERPPPSLRKRMLIMVASPPTSMTITRTRLPASAAALSSPPPLDLTEDNIIRVLVEARAELGQIFDTSVGMTGEVELAELDGPFVKIRLKGRFWHKRSTVLARVGNYLKQRIPEILEVDIEDEKQLDDSPENF</sequence>
<dbReference type="Proteomes" id="UP000235220">
    <property type="component" value="Chromosome 3"/>
</dbReference>
<dbReference type="KEGG" id="jre:108985298"/>
<evidence type="ECO:0000313" key="4">
    <source>
        <dbReference type="RefSeq" id="XP_018813092.1"/>
    </source>
</evidence>
<accession>A0A2I4E117</accession>
<evidence type="ECO:0000313" key="2">
    <source>
        <dbReference type="RefSeq" id="XP_018813090.1"/>
    </source>
</evidence>
<dbReference type="InterPro" id="IPR034904">
    <property type="entry name" value="FSCA_dom_sf"/>
</dbReference>
<dbReference type="SUPFAM" id="SSF117916">
    <property type="entry name" value="Fe-S cluster assembly (FSCA) domain-like"/>
    <property type="match status" value="1"/>
</dbReference>
<dbReference type="PANTHER" id="PTHR36018:SF1">
    <property type="entry name" value="OS09G0481800 PROTEIN"/>
    <property type="match status" value="1"/>
</dbReference>
<evidence type="ECO:0000313" key="1">
    <source>
        <dbReference type="Proteomes" id="UP000235220"/>
    </source>
</evidence>
<dbReference type="RefSeq" id="XP_018813091.1">
    <property type="nucleotide sequence ID" value="XM_018957546.2"/>
</dbReference>
<dbReference type="PANTHER" id="PTHR36018">
    <property type="entry name" value="OS09G0481800 PROTEIN"/>
    <property type="match status" value="1"/>
</dbReference>
<dbReference type="RefSeq" id="XP_018813092.1">
    <property type="nucleotide sequence ID" value="XM_018957547.2"/>
</dbReference>
<dbReference type="Gramene" id="Jr03_02480_p1">
    <property type="protein sequence ID" value="cds.Jr03_02480_p1"/>
    <property type="gene ID" value="Jr03_02480"/>
</dbReference>
<organism evidence="1 4">
    <name type="scientific">Juglans regia</name>
    <name type="common">English walnut</name>
    <dbReference type="NCBI Taxonomy" id="51240"/>
    <lineage>
        <taxon>Eukaryota</taxon>
        <taxon>Viridiplantae</taxon>
        <taxon>Streptophyta</taxon>
        <taxon>Embryophyta</taxon>
        <taxon>Tracheophyta</taxon>
        <taxon>Spermatophyta</taxon>
        <taxon>Magnoliopsida</taxon>
        <taxon>eudicotyledons</taxon>
        <taxon>Gunneridae</taxon>
        <taxon>Pentapetalae</taxon>
        <taxon>rosids</taxon>
        <taxon>fabids</taxon>
        <taxon>Fagales</taxon>
        <taxon>Juglandaceae</taxon>
        <taxon>Juglans</taxon>
    </lineage>
</organism>
<reference evidence="2 3" key="1">
    <citation type="submission" date="2025-04" db="UniProtKB">
        <authorList>
            <consortium name="RefSeq"/>
        </authorList>
    </citation>
    <scope>IDENTIFICATION</scope>
    <source>
        <tissue evidence="2 3">Leaves</tissue>
    </source>
</reference>
<dbReference type="Gene3D" id="3.30.300.130">
    <property type="entry name" value="Fe-S cluster assembly (FSCA)"/>
    <property type="match status" value="1"/>
</dbReference>
<protein>
    <submittedName>
        <fullName evidence="2 3">Uncharacterized protein LOC108985298</fullName>
    </submittedName>
</protein>
<name>A0A2I4E117_JUGRE</name>
<dbReference type="AlphaFoldDB" id="A0A2I4E117"/>
<evidence type="ECO:0000313" key="3">
    <source>
        <dbReference type="RefSeq" id="XP_018813091.1"/>
    </source>
</evidence>
<keyword evidence="1" id="KW-1185">Reference proteome</keyword>
<gene>
    <name evidence="2 3 4" type="primary">LOC108985298</name>
</gene>
<dbReference type="GeneID" id="108985298"/>
<proteinExistence type="predicted"/>